<evidence type="ECO:0000313" key="2">
    <source>
        <dbReference type="Proteomes" id="UP000184339"/>
    </source>
</evidence>
<dbReference type="STRING" id="551987.SAMN05192549_1362"/>
<name>A0A1M7RFT3_9BURK</name>
<keyword evidence="2" id="KW-1185">Reference proteome</keyword>
<gene>
    <name evidence="1" type="ORF">SAMN05192549_1362</name>
</gene>
<dbReference type="PANTHER" id="PTHR36455">
    <property type="match status" value="1"/>
</dbReference>
<dbReference type="NCBIfam" id="NF033819">
    <property type="entry name" value="IS66_TnpB"/>
    <property type="match status" value="1"/>
</dbReference>
<evidence type="ECO:0000313" key="1">
    <source>
        <dbReference type="EMBL" id="SHN45032.1"/>
    </source>
</evidence>
<dbReference type="EMBL" id="FRCX01000036">
    <property type="protein sequence ID" value="SHN45032.1"/>
    <property type="molecule type" value="Genomic_DNA"/>
</dbReference>
<dbReference type="Pfam" id="PF05717">
    <property type="entry name" value="TnpB_IS66"/>
    <property type="match status" value="1"/>
</dbReference>
<proteinExistence type="predicted"/>
<protein>
    <submittedName>
        <fullName evidence="1">Transposase</fullName>
    </submittedName>
</protein>
<dbReference type="RefSeq" id="WP_072791161.1">
    <property type="nucleotide sequence ID" value="NZ_FRCX01000036.1"/>
</dbReference>
<sequence>MQLQAEAIWLATAPVDIRAGMDRLSLYVQQALGRAPCDGTAYVFSNRRQTRLKVVCWDGNGVWMCVRRLHRGQFVWPRPGEACWHLTAEQWQWLVSGVDWQRLSAPPPAAWKL</sequence>
<dbReference type="OrthoDB" id="9801450at2"/>
<organism evidence="1 2">
    <name type="scientific">Duganella sacchari</name>
    <dbReference type="NCBI Taxonomy" id="551987"/>
    <lineage>
        <taxon>Bacteria</taxon>
        <taxon>Pseudomonadati</taxon>
        <taxon>Pseudomonadota</taxon>
        <taxon>Betaproteobacteria</taxon>
        <taxon>Burkholderiales</taxon>
        <taxon>Oxalobacteraceae</taxon>
        <taxon>Telluria group</taxon>
        <taxon>Duganella</taxon>
    </lineage>
</organism>
<dbReference type="InterPro" id="IPR008878">
    <property type="entry name" value="Transposase_IS66_Orf2"/>
</dbReference>
<dbReference type="AlphaFoldDB" id="A0A1M7RFT3"/>
<dbReference type="Proteomes" id="UP000184339">
    <property type="component" value="Unassembled WGS sequence"/>
</dbReference>
<reference evidence="2" key="1">
    <citation type="submission" date="2016-11" db="EMBL/GenBank/DDBJ databases">
        <authorList>
            <person name="Varghese N."/>
            <person name="Submissions S."/>
        </authorList>
    </citation>
    <scope>NUCLEOTIDE SEQUENCE [LARGE SCALE GENOMIC DNA]</scope>
    <source>
        <strain evidence="2">Sac-22</strain>
    </source>
</reference>
<accession>A0A1M7RFT3</accession>
<dbReference type="PANTHER" id="PTHR36455:SF1">
    <property type="entry name" value="BLR8292 PROTEIN"/>
    <property type="match status" value="1"/>
</dbReference>